<evidence type="ECO:0000313" key="3">
    <source>
        <dbReference type="Proteomes" id="UP000263012"/>
    </source>
</evidence>
<keyword evidence="3" id="KW-1185">Reference proteome</keyword>
<dbReference type="KEGG" id="hdf:AArcSl_0865"/>
<gene>
    <name evidence="2" type="ORF">AArcSl_0865</name>
</gene>
<protein>
    <submittedName>
        <fullName evidence="2">S-layer domain-containing protein</fullName>
    </submittedName>
</protein>
<dbReference type="InterPro" id="IPR013783">
    <property type="entry name" value="Ig-like_fold"/>
</dbReference>
<feature type="region of interest" description="Disordered" evidence="1">
    <location>
        <begin position="823"/>
        <end position="868"/>
    </location>
</feature>
<dbReference type="OrthoDB" id="56770at2157"/>
<dbReference type="EMBL" id="CP025066">
    <property type="protein sequence ID" value="AUX08508.1"/>
    <property type="molecule type" value="Genomic_DNA"/>
</dbReference>
<dbReference type="PANTHER" id="PTHR35902">
    <property type="entry name" value="S-LAYER DOMAIN-LIKE PROTEIN-RELATED"/>
    <property type="match status" value="1"/>
</dbReference>
<evidence type="ECO:0000256" key="1">
    <source>
        <dbReference type="SAM" id="MobiDB-lite"/>
    </source>
</evidence>
<evidence type="ECO:0000313" key="2">
    <source>
        <dbReference type="EMBL" id="AUX08508.1"/>
    </source>
</evidence>
<reference evidence="3" key="1">
    <citation type="submission" date="2017-11" db="EMBL/GenBank/DDBJ databases">
        <title>Phenotypic and genomic properties of facultatively anaerobic sulfur-reducing natronoarchaea from hypersaline soda lakes.</title>
        <authorList>
            <person name="Sorokin D.Y."/>
            <person name="Kublanov I.V."/>
            <person name="Roman P."/>
            <person name="Sinninghe Damste J.S."/>
            <person name="Golyshin P.N."/>
            <person name="Rojo D."/>
            <person name="Ciordia S."/>
            <person name="Mena M.D.C."/>
            <person name="Ferrer M."/>
            <person name="Messina E."/>
            <person name="Smedile F."/>
            <person name="La Spada G."/>
            <person name="La Cono V."/>
            <person name="Yakimov M.M."/>
        </authorList>
    </citation>
    <scope>NUCLEOTIDE SEQUENCE [LARGE SCALE GENOMIC DNA]</scope>
    <source>
        <strain evidence="3">AArc-Sl</strain>
    </source>
</reference>
<organism evidence="2 3">
    <name type="scientific">Halalkaliarchaeum desulfuricum</name>
    <dbReference type="NCBI Taxonomy" id="2055893"/>
    <lineage>
        <taxon>Archaea</taxon>
        <taxon>Methanobacteriati</taxon>
        <taxon>Methanobacteriota</taxon>
        <taxon>Stenosarchaea group</taxon>
        <taxon>Halobacteria</taxon>
        <taxon>Halobacteriales</taxon>
        <taxon>Haloferacaceae</taxon>
        <taxon>Halalkaliarchaeum</taxon>
    </lineage>
</organism>
<dbReference type="GeneID" id="37877210"/>
<dbReference type="Gene3D" id="2.60.40.10">
    <property type="entry name" value="Immunoglobulins"/>
    <property type="match status" value="1"/>
</dbReference>
<sequence>MSSPWRRGVVGAVATVVFLSVVIAVVGIGLGSGVGVVEANETRSGVVQGSANLDVTLPDNRVAAGETDTLEFFIANDGEVESTGEHPSEAIDRATEARSVRIDIDDTRGAPIDVRTGEQFVGTIEDGESSGPHAFEVFVEEDADPGEYTIDVEVTYRDAQFVYYTYYDDGDADFDEDVRERSETFRMTVEVEDEARFEVTNVTHDVGIGGTGLVEFEVENTGSEDIDDVVATATGQDQDFFFGSGGPSSETFVGEWEAGETKTIAFRGGTTPEAIRTFYTVTLDLEYDTEDGERLARSVRTAVRPHPAHQFRIEELDHSIGVDESGTLSLEIRNAGSESIQEASVTATAQDQDVFFGSGGPSSETFVGEWEPGETRTVEFRAGTTEEAIEKFYAVDVDVAYRTADDEAFERSLRTGVQPLAKQRYQVVDMDHDVAVGDDGVLEIQVRNDGPWDVNEAAVTVSAADQAIVFGSGTAGEPITAGEFTFEPEGTGSPTSEAFVGEWEAGETATLYYRSGATDDALERNYTVDVTVESRDADDNDLTPRTRTVGLRPLPEQTFAVDDIESSLHVGEDGTLEGTVTNTGERPVENVVVLYDSDVANLFPRETQYAVGSLDPGESADFRYRIGVSRDAEAGPRQLELTTRYRNHRGEVRLSDPTDVFATVQPHRDEFALRPAEATLEPGETTRIAIEIENTYDQTLRNVRAKLFTNSPLSSDDDEAFLTEIAPGETETIVFEVSASGGAVAKTYPVSIDFRYDDERDETKLSDTYRVPVEVVEPADPLVPLWLVVLLLVIAAAAGWRYRERLPDRDQLREEWERLRRRDVRSEGEPGITGTFSRLFDEGSESGDEGDLPDEGDGDDTESPFDHR</sequence>
<dbReference type="PANTHER" id="PTHR35902:SF3">
    <property type="entry name" value="NPCBM-ASSOCIATED, NEW3 DOMAIN OF ALPHA-GALACTOSIDASE"/>
    <property type="match status" value="1"/>
</dbReference>
<dbReference type="AlphaFoldDB" id="A0A343THD6"/>
<feature type="compositionally biased region" description="Acidic residues" evidence="1">
    <location>
        <begin position="842"/>
        <end position="868"/>
    </location>
</feature>
<name>A0A343THD6_9EURY</name>
<accession>A0A343THD6</accession>
<dbReference type="RefSeq" id="WP_119815544.1">
    <property type="nucleotide sequence ID" value="NZ_CP025066.1"/>
</dbReference>
<dbReference type="Proteomes" id="UP000263012">
    <property type="component" value="Chromosome"/>
</dbReference>
<proteinExistence type="predicted"/>